<name>A0A9P6D734_PLEER</name>
<gene>
    <name evidence="2" type="ORF">BDN71DRAFT_1431069</name>
</gene>
<dbReference type="Proteomes" id="UP000807025">
    <property type="component" value="Unassembled WGS sequence"/>
</dbReference>
<dbReference type="AlphaFoldDB" id="A0A9P6D734"/>
<reference evidence="2" key="1">
    <citation type="submission" date="2020-11" db="EMBL/GenBank/DDBJ databases">
        <authorList>
            <consortium name="DOE Joint Genome Institute"/>
            <person name="Ahrendt S."/>
            <person name="Riley R."/>
            <person name="Andreopoulos W."/>
            <person name="Labutti K."/>
            <person name="Pangilinan J."/>
            <person name="Ruiz-Duenas F.J."/>
            <person name="Barrasa J.M."/>
            <person name="Sanchez-Garcia M."/>
            <person name="Camarero S."/>
            <person name="Miyauchi S."/>
            <person name="Serrano A."/>
            <person name="Linde D."/>
            <person name="Babiker R."/>
            <person name="Drula E."/>
            <person name="Ayuso-Fernandez I."/>
            <person name="Pacheco R."/>
            <person name="Padilla G."/>
            <person name="Ferreira P."/>
            <person name="Barriuso J."/>
            <person name="Kellner H."/>
            <person name="Castanera R."/>
            <person name="Alfaro M."/>
            <person name="Ramirez L."/>
            <person name="Pisabarro A.G."/>
            <person name="Kuo A."/>
            <person name="Tritt A."/>
            <person name="Lipzen A."/>
            <person name="He G."/>
            <person name="Yan M."/>
            <person name="Ng V."/>
            <person name="Cullen D."/>
            <person name="Martin F."/>
            <person name="Rosso M.-N."/>
            <person name="Henrissat B."/>
            <person name="Hibbett D."/>
            <person name="Martinez A.T."/>
            <person name="Grigoriev I.V."/>
        </authorList>
    </citation>
    <scope>NUCLEOTIDE SEQUENCE</scope>
    <source>
        <strain evidence="2">ATCC 90797</strain>
    </source>
</reference>
<evidence type="ECO:0000256" key="1">
    <source>
        <dbReference type="SAM" id="MobiDB-lite"/>
    </source>
</evidence>
<accession>A0A9P6D734</accession>
<organism evidence="2 3">
    <name type="scientific">Pleurotus eryngii</name>
    <name type="common">Boletus of the steppes</name>
    <dbReference type="NCBI Taxonomy" id="5323"/>
    <lineage>
        <taxon>Eukaryota</taxon>
        <taxon>Fungi</taxon>
        <taxon>Dikarya</taxon>
        <taxon>Basidiomycota</taxon>
        <taxon>Agaricomycotina</taxon>
        <taxon>Agaricomycetes</taxon>
        <taxon>Agaricomycetidae</taxon>
        <taxon>Agaricales</taxon>
        <taxon>Pleurotineae</taxon>
        <taxon>Pleurotaceae</taxon>
        <taxon>Pleurotus</taxon>
    </lineage>
</organism>
<dbReference type="EMBL" id="MU154563">
    <property type="protein sequence ID" value="KAF9495306.1"/>
    <property type="molecule type" value="Genomic_DNA"/>
</dbReference>
<protein>
    <submittedName>
        <fullName evidence="2">Uncharacterized protein</fullName>
    </submittedName>
</protein>
<comment type="caution">
    <text evidence="2">The sequence shown here is derived from an EMBL/GenBank/DDBJ whole genome shotgun (WGS) entry which is preliminary data.</text>
</comment>
<evidence type="ECO:0000313" key="2">
    <source>
        <dbReference type="EMBL" id="KAF9495306.1"/>
    </source>
</evidence>
<keyword evidence="3" id="KW-1185">Reference proteome</keyword>
<sequence length="138" mass="14538">MSWAAVFLWRRKFSDLTNQSHNRLVSTSPSPMVGGRGQMDGGASTGAGVCVRKSSSTVLADVGTTRVVYDERRIRLAAGTRTGADVGNGYRREIPGRQNGQAGSGDELGEGGKQGMQEGGEAGWVIQGLRVVTSENPV</sequence>
<feature type="compositionally biased region" description="Gly residues" evidence="1">
    <location>
        <begin position="111"/>
        <end position="120"/>
    </location>
</feature>
<evidence type="ECO:0000313" key="3">
    <source>
        <dbReference type="Proteomes" id="UP000807025"/>
    </source>
</evidence>
<proteinExistence type="predicted"/>
<feature type="region of interest" description="Disordered" evidence="1">
    <location>
        <begin position="85"/>
        <end position="120"/>
    </location>
</feature>